<evidence type="ECO:0000259" key="1">
    <source>
        <dbReference type="Pfam" id="PF07969"/>
    </source>
</evidence>
<dbReference type="EMBL" id="CAEZYR010000185">
    <property type="protein sequence ID" value="CAB4771499.1"/>
    <property type="molecule type" value="Genomic_DNA"/>
</dbReference>
<dbReference type="SUPFAM" id="SSF51338">
    <property type="entry name" value="Composite domain of metallo-dependent hydrolases"/>
    <property type="match status" value="2"/>
</dbReference>
<name>A0A6J6VJK5_9ZZZZ</name>
<sequence>MGDVLVVGGSVVDGTGAPAFMADVRVRGGVIVEIGQALAPDGERVIDAHGCTVAPGVIDTHTHLDGAMWWNPDVDPLPASGNTSMVFGNCGNSIAPLAGTQRDEIVDLLCFLEDLPAEAFRDLIPWNWQTWGEYAAALSARPAAVHFAGYVGHLALRTFVMGDAAWERGARDDEVARMCHVLDEGLRAGALGLSMNVFDRDRTLRPVPGFFADDREYRALFAVVAKHQPATVQILTFFPDHDRNMADAVRFGAIARDARVRVQWPGLPINSADDDRRPEYWELFRRLQAEGADMWPMLAFKPLMPFFSFERSIAFQRVPAWNDVLNGPAEEKLRILADPEWRARARHDWDTRTRSSMSRVDRPHEMFFAVSESGAGPLGISLLDYSERTGLHLSDALAEWVLANGIGSLLAGSPERHNEADIVRALHEPRTLPNITDSGAHLQLFAAAGEHLYLLTHYVRDAGLVSLEHAMHALTGRVAGFFGLGDRGVVAEGMAGDLCIFALDELCLGAEERVWDVPFGTWRFRREPAGFRATVVAGEPTWLDGKPTGARPGRLLRPDLTRR</sequence>
<evidence type="ECO:0000313" key="3">
    <source>
        <dbReference type="EMBL" id="CAB4835306.1"/>
    </source>
</evidence>
<dbReference type="InterPro" id="IPR011059">
    <property type="entry name" value="Metal-dep_hydrolase_composite"/>
</dbReference>
<dbReference type="InterPro" id="IPR032466">
    <property type="entry name" value="Metal_Hydrolase"/>
</dbReference>
<dbReference type="EMBL" id="CAFABA010000121">
    <property type="protein sequence ID" value="CAB4835306.1"/>
    <property type="molecule type" value="Genomic_DNA"/>
</dbReference>
<proteinExistence type="predicted"/>
<feature type="domain" description="Amidohydrolase 3" evidence="1">
    <location>
        <begin position="448"/>
        <end position="540"/>
    </location>
</feature>
<dbReference type="EMBL" id="CAFBMH010000187">
    <property type="protein sequence ID" value="CAB4936985.1"/>
    <property type="molecule type" value="Genomic_DNA"/>
</dbReference>
<dbReference type="SUPFAM" id="SSF51556">
    <property type="entry name" value="Metallo-dependent hydrolases"/>
    <property type="match status" value="1"/>
</dbReference>
<dbReference type="GO" id="GO:0016812">
    <property type="term" value="F:hydrolase activity, acting on carbon-nitrogen (but not peptide) bonds, in cyclic amides"/>
    <property type="evidence" value="ECO:0007669"/>
    <property type="project" value="TreeGrafter"/>
</dbReference>
<evidence type="ECO:0000313" key="4">
    <source>
        <dbReference type="EMBL" id="CAB4936985.1"/>
    </source>
</evidence>
<dbReference type="EMBL" id="CAFBOS010000288">
    <property type="protein sequence ID" value="CAB5025113.1"/>
    <property type="molecule type" value="Genomic_DNA"/>
</dbReference>
<accession>A0A6J6VJK5</accession>
<evidence type="ECO:0000313" key="2">
    <source>
        <dbReference type="EMBL" id="CAB4771499.1"/>
    </source>
</evidence>
<dbReference type="GO" id="GO:0005829">
    <property type="term" value="C:cytosol"/>
    <property type="evidence" value="ECO:0007669"/>
    <property type="project" value="TreeGrafter"/>
</dbReference>
<reference evidence="2" key="1">
    <citation type="submission" date="2020-05" db="EMBL/GenBank/DDBJ databases">
        <authorList>
            <person name="Chiriac C."/>
            <person name="Salcher M."/>
            <person name="Ghai R."/>
            <person name="Kavagutti S V."/>
        </authorList>
    </citation>
    <scope>NUCLEOTIDE SEQUENCE</scope>
</reference>
<gene>
    <name evidence="2" type="ORF">UFOPK2754_03120</name>
    <name evidence="3" type="ORF">UFOPK3139_02406</name>
    <name evidence="4" type="ORF">UFOPK3543_03005</name>
    <name evidence="5" type="ORF">UFOPK3967_03000</name>
</gene>
<dbReference type="Gene3D" id="3.20.20.140">
    <property type="entry name" value="Metal-dependent hydrolases"/>
    <property type="match status" value="2"/>
</dbReference>
<dbReference type="AlphaFoldDB" id="A0A6J6VJK5"/>
<dbReference type="InterPro" id="IPR050378">
    <property type="entry name" value="Metallo-dep_Hydrolases_sf"/>
</dbReference>
<evidence type="ECO:0000313" key="5">
    <source>
        <dbReference type="EMBL" id="CAB5025113.1"/>
    </source>
</evidence>
<dbReference type="PANTHER" id="PTHR11647">
    <property type="entry name" value="HYDRANTOINASE/DIHYDROPYRIMIDINASE FAMILY MEMBER"/>
    <property type="match status" value="1"/>
</dbReference>
<dbReference type="Pfam" id="PF07969">
    <property type="entry name" value="Amidohydro_3"/>
    <property type="match status" value="2"/>
</dbReference>
<dbReference type="InterPro" id="IPR013108">
    <property type="entry name" value="Amidohydro_3"/>
</dbReference>
<feature type="domain" description="Amidohydrolase 3" evidence="1">
    <location>
        <begin position="44"/>
        <end position="344"/>
    </location>
</feature>
<protein>
    <submittedName>
        <fullName evidence="2">Unannotated protein</fullName>
    </submittedName>
</protein>
<organism evidence="2">
    <name type="scientific">freshwater metagenome</name>
    <dbReference type="NCBI Taxonomy" id="449393"/>
    <lineage>
        <taxon>unclassified sequences</taxon>
        <taxon>metagenomes</taxon>
        <taxon>ecological metagenomes</taxon>
    </lineage>
</organism>
<dbReference type="PANTHER" id="PTHR11647:SF1">
    <property type="entry name" value="COLLAPSIN RESPONSE MEDIATOR PROTEIN"/>
    <property type="match status" value="1"/>
</dbReference>